<dbReference type="InterPro" id="IPR042065">
    <property type="entry name" value="E3_ELL-like"/>
</dbReference>
<proteinExistence type="predicted"/>
<feature type="compositionally biased region" description="Polar residues" evidence="2">
    <location>
        <begin position="123"/>
        <end position="141"/>
    </location>
</feature>
<keyword evidence="1" id="KW-0175">Coiled coil</keyword>
<dbReference type="VEuPathDB" id="FungiDB:BON22_4254"/>
<feature type="region of interest" description="Disordered" evidence="2">
    <location>
        <begin position="263"/>
        <end position="349"/>
    </location>
</feature>
<sequence length="406" mass="45959">MTKRLLPFSSPNTAAGTPAFSMRISSDLQQLLSRNALRLKLIVKDGELTLKAGGQSYALDTHPEFNATECFKHLSQSSLKSVGSIKSRLQINTPISSPASSTSSTSEKSNAYKKTSPPPESSYLHQSRSTPKPAVASNSKSAQISRRLIHCLALGPATRDELLKKTNISSQELDSLLETVSRPWVPRVRDPVIFNFPRPRANADIQPNEHYYVLNYNNYKDLRLGEWKYSDKELEILKETCHAVYDYLEYPSSHPARATLAKLEKTPPSPTSPKKSQGSKKSSTAASTTTATSQTKSDQQRARAKQEKKSSNESTRNSSSTPTAVQHQKHETNDKKRKLEETTQGKDVSYLDQLAEKFRSKYKEYERLYKEVQRKQKKDDQELKKLYDMHRSLESWKRQLWSSVTN</sequence>
<dbReference type="OrthoDB" id="2587563at2759"/>
<feature type="compositionally biased region" description="Low complexity" evidence="2">
    <location>
        <begin position="272"/>
        <end position="297"/>
    </location>
</feature>
<feature type="coiled-coil region" evidence="1">
    <location>
        <begin position="351"/>
        <end position="382"/>
    </location>
</feature>
<organism evidence="3">
    <name type="scientific">Cyberlindnera fabianii</name>
    <name type="common">Yeast</name>
    <name type="synonym">Hansenula fabianii</name>
    <dbReference type="NCBI Taxonomy" id="36022"/>
    <lineage>
        <taxon>Eukaryota</taxon>
        <taxon>Fungi</taxon>
        <taxon>Dikarya</taxon>
        <taxon>Ascomycota</taxon>
        <taxon>Saccharomycotina</taxon>
        <taxon>Saccharomycetes</taxon>
        <taxon>Phaffomycetales</taxon>
        <taxon>Phaffomycetaceae</taxon>
        <taxon>Cyberlindnera</taxon>
    </lineage>
</organism>
<evidence type="ECO:0000256" key="2">
    <source>
        <dbReference type="SAM" id="MobiDB-lite"/>
    </source>
</evidence>
<evidence type="ECO:0000256" key="1">
    <source>
        <dbReference type="SAM" id="Coils"/>
    </source>
</evidence>
<gene>
    <name evidence="3" type="ORF">CYFA0S_23e01552g</name>
</gene>
<dbReference type="Gene3D" id="1.10.10.2670">
    <property type="entry name" value="E3 ubiquitin-protein ligase"/>
    <property type="match status" value="1"/>
</dbReference>
<feature type="compositionally biased region" description="Low complexity" evidence="2">
    <location>
        <begin position="93"/>
        <end position="109"/>
    </location>
</feature>
<accession>A0A061BAU6</accession>
<dbReference type="EMBL" id="LK052908">
    <property type="protein sequence ID" value="CDR46494.1"/>
    <property type="molecule type" value="Genomic_DNA"/>
</dbReference>
<protein>
    <submittedName>
        <fullName evidence="3">CYFA0S23e01552g1_1</fullName>
    </submittedName>
</protein>
<evidence type="ECO:0000313" key="3">
    <source>
        <dbReference type="EMBL" id="CDR46494.1"/>
    </source>
</evidence>
<feature type="compositionally biased region" description="Basic and acidic residues" evidence="2">
    <location>
        <begin position="328"/>
        <end position="344"/>
    </location>
</feature>
<dbReference type="AlphaFoldDB" id="A0A061BAU6"/>
<reference evidence="3" key="1">
    <citation type="journal article" date="2014" name="Genome Announc.">
        <title>Genome sequence of the yeast Cyberlindnera fabianii (Hansenula fabianii).</title>
        <authorList>
            <person name="Freel K.C."/>
            <person name="Sarilar V."/>
            <person name="Neuveglise C."/>
            <person name="Devillers H."/>
            <person name="Friedrich A."/>
            <person name="Schacherer J."/>
        </authorList>
    </citation>
    <scope>NUCLEOTIDE SEQUENCE</scope>
    <source>
        <strain evidence="3">YJS4271</strain>
    </source>
</reference>
<feature type="region of interest" description="Disordered" evidence="2">
    <location>
        <begin position="93"/>
        <end position="141"/>
    </location>
</feature>
<feature type="compositionally biased region" description="Low complexity" evidence="2">
    <location>
        <begin position="312"/>
        <end position="321"/>
    </location>
</feature>
<feature type="compositionally biased region" description="Basic and acidic residues" evidence="2">
    <location>
        <begin position="298"/>
        <end position="311"/>
    </location>
</feature>
<name>A0A061BAU6_CYBFA</name>